<dbReference type="AlphaFoldDB" id="A0A1V9FR40"/>
<evidence type="ECO:0000256" key="1">
    <source>
        <dbReference type="SAM" id="SignalP"/>
    </source>
</evidence>
<feature type="domain" description="Glycine zipper" evidence="2">
    <location>
        <begin position="104"/>
        <end position="149"/>
    </location>
</feature>
<dbReference type="InterPro" id="IPR039567">
    <property type="entry name" value="Gly-zipper"/>
</dbReference>
<evidence type="ECO:0000259" key="2">
    <source>
        <dbReference type="Pfam" id="PF13488"/>
    </source>
</evidence>
<organism evidence="3 4">
    <name type="scientific">Niastella populi</name>
    <dbReference type="NCBI Taxonomy" id="550983"/>
    <lineage>
        <taxon>Bacteria</taxon>
        <taxon>Pseudomonadati</taxon>
        <taxon>Bacteroidota</taxon>
        <taxon>Chitinophagia</taxon>
        <taxon>Chitinophagales</taxon>
        <taxon>Chitinophagaceae</taxon>
        <taxon>Niastella</taxon>
    </lineage>
</organism>
<dbReference type="RefSeq" id="WP_242674899.1">
    <property type="nucleotide sequence ID" value="NZ_LWBP01000145.1"/>
</dbReference>
<dbReference type="Proteomes" id="UP000192276">
    <property type="component" value="Unassembled WGS sequence"/>
</dbReference>
<feature type="signal peptide" evidence="1">
    <location>
        <begin position="1"/>
        <end position="29"/>
    </location>
</feature>
<sequence length="153" mass="16015">MKRIFYSTTAIVISAALLMSACKSDTRLASESVPVTPASISQTEYTEFKEWKQQQQLENTTKTTTAAKTTRPVVVHKHYTVNKTTPAVATPVKKKKGWSKAAKGTAIGAGAGAAAGAILVKNNRALGAVIGGVVGGGVGYGVGRSMDKKDGRY</sequence>
<protein>
    <recommendedName>
        <fullName evidence="2">Glycine zipper domain-containing protein</fullName>
    </recommendedName>
</protein>
<name>A0A1V9FR40_9BACT</name>
<gene>
    <name evidence="3" type="ORF">A4R26_19305</name>
</gene>
<accession>A0A1V9FR40</accession>
<dbReference type="EMBL" id="LWBP01000145">
    <property type="protein sequence ID" value="OQP60757.1"/>
    <property type="molecule type" value="Genomic_DNA"/>
</dbReference>
<comment type="caution">
    <text evidence="3">The sequence shown here is derived from an EMBL/GenBank/DDBJ whole genome shotgun (WGS) entry which is preliminary data.</text>
</comment>
<feature type="chain" id="PRO_5013139447" description="Glycine zipper domain-containing protein" evidence="1">
    <location>
        <begin position="30"/>
        <end position="153"/>
    </location>
</feature>
<reference evidence="4" key="1">
    <citation type="submission" date="2016-04" db="EMBL/GenBank/DDBJ databases">
        <authorList>
            <person name="Chen L."/>
            <person name="Zhuang W."/>
            <person name="Wang G."/>
        </authorList>
    </citation>
    <scope>NUCLEOTIDE SEQUENCE [LARGE SCALE GENOMIC DNA]</scope>
    <source>
        <strain evidence="4">208</strain>
    </source>
</reference>
<evidence type="ECO:0000313" key="4">
    <source>
        <dbReference type="Proteomes" id="UP000192276"/>
    </source>
</evidence>
<evidence type="ECO:0000313" key="3">
    <source>
        <dbReference type="EMBL" id="OQP60757.1"/>
    </source>
</evidence>
<keyword evidence="4" id="KW-1185">Reference proteome</keyword>
<dbReference type="Pfam" id="PF13488">
    <property type="entry name" value="Gly-zipper_Omp"/>
    <property type="match status" value="1"/>
</dbReference>
<keyword evidence="1" id="KW-0732">Signal</keyword>
<proteinExistence type="predicted"/>
<dbReference type="PROSITE" id="PS51257">
    <property type="entry name" value="PROKAR_LIPOPROTEIN"/>
    <property type="match status" value="1"/>
</dbReference>